<dbReference type="ExpressionAtlas" id="A0A3B2WAN2">
    <property type="expression patterns" value="differential"/>
</dbReference>
<dbReference type="AlphaFoldDB" id="A0A3B2WAN2"/>
<protein>
    <submittedName>
        <fullName evidence="2">Vomeronasal 2, receptor 77</fullName>
    </submittedName>
</protein>
<dbReference type="Ensembl" id="ENSMUST00000233167.2">
    <property type="protein sequence ID" value="ENSMUSP00000156425.2"/>
    <property type="gene ID" value="ENSMUSG00000090949.3"/>
</dbReference>
<keyword evidence="1" id="KW-0732">Signal</keyword>
<keyword evidence="4" id="KW-1185">Reference proteome</keyword>
<dbReference type="MGI" id="MGI:3643879">
    <property type="gene designation" value="Vmn2r77"/>
</dbReference>
<reference evidence="2" key="4">
    <citation type="submission" date="2025-09" db="UniProtKB">
        <authorList>
            <consortium name="Ensembl"/>
        </authorList>
    </citation>
    <scope>IDENTIFICATION</scope>
    <source>
        <strain evidence="2">C57BL/6J</strain>
    </source>
</reference>
<feature type="signal peptide" evidence="1">
    <location>
        <begin position="1"/>
        <end position="18"/>
    </location>
</feature>
<reference evidence="2 4" key="2">
    <citation type="journal article" date="2011" name="PLoS Biol.">
        <title>Modernizing reference genome assemblies.</title>
        <authorList>
            <person name="Church D.M."/>
            <person name="Schneider V.A."/>
            <person name="Graves T."/>
            <person name="Auger K."/>
            <person name="Cunningham F."/>
            <person name="Bouk N."/>
            <person name="Chen H.C."/>
            <person name="Agarwala R."/>
            <person name="McLaren W.M."/>
            <person name="Ritchie G.R."/>
            <person name="Albracht D."/>
            <person name="Kremitzki M."/>
            <person name="Rock S."/>
            <person name="Kotkiewicz H."/>
            <person name="Kremitzki C."/>
            <person name="Wollam A."/>
            <person name="Trani L."/>
            <person name="Fulton L."/>
            <person name="Fulton R."/>
            <person name="Matthews L."/>
            <person name="Whitehead S."/>
            <person name="Chow W."/>
            <person name="Torrance J."/>
            <person name="Dunn M."/>
            <person name="Harden G."/>
            <person name="Threadgold G."/>
            <person name="Wood J."/>
            <person name="Collins J."/>
            <person name="Heath P."/>
            <person name="Griffiths G."/>
            <person name="Pelan S."/>
            <person name="Grafham D."/>
            <person name="Eichler E.E."/>
            <person name="Weinstock G."/>
            <person name="Mardis E.R."/>
            <person name="Wilson R.K."/>
            <person name="Howe K."/>
            <person name="Flicek P."/>
            <person name="Hubbard T."/>
        </authorList>
    </citation>
    <scope>NUCLEOTIDE SEQUENCE [LARGE SCALE GENOMIC DNA]</scope>
    <source>
        <strain evidence="2 4">C57BL/6J</strain>
    </source>
</reference>
<dbReference type="AGR" id="MGI:3643879"/>
<organism evidence="2 4">
    <name type="scientific">Mus musculus</name>
    <name type="common">Mouse</name>
    <dbReference type="NCBI Taxonomy" id="10090"/>
    <lineage>
        <taxon>Eukaryota</taxon>
        <taxon>Metazoa</taxon>
        <taxon>Chordata</taxon>
        <taxon>Craniata</taxon>
        <taxon>Vertebrata</taxon>
        <taxon>Euteleostomi</taxon>
        <taxon>Mammalia</taxon>
        <taxon>Eutheria</taxon>
        <taxon>Euarchontoglires</taxon>
        <taxon>Glires</taxon>
        <taxon>Rodentia</taxon>
        <taxon>Myomorpha</taxon>
        <taxon>Muroidea</taxon>
        <taxon>Muridae</taxon>
        <taxon>Murinae</taxon>
        <taxon>Mus</taxon>
        <taxon>Mus</taxon>
    </lineage>
</organism>
<dbReference type="Proteomes" id="UP000000589">
    <property type="component" value="Chromosome 7"/>
</dbReference>
<evidence type="ECO:0000313" key="4">
    <source>
        <dbReference type="Proteomes" id="UP000000589"/>
    </source>
</evidence>
<proteinExistence type="predicted"/>
<dbReference type="GeneTree" id="ENSGT00950000183069"/>
<reference evidence="2 4" key="1">
    <citation type="journal article" date="2009" name="PLoS Biol.">
        <title>Lineage-specific biology revealed by a finished genome assembly of the mouse.</title>
        <authorList>
            <consortium name="Mouse Genome Sequencing Consortium"/>
            <person name="Church D.M."/>
            <person name="Goodstadt L."/>
            <person name="Hillier L.W."/>
            <person name="Zody M.C."/>
            <person name="Goldstein S."/>
            <person name="She X."/>
            <person name="Bult C.J."/>
            <person name="Agarwala R."/>
            <person name="Cherry J.L."/>
            <person name="DiCuccio M."/>
            <person name="Hlavina W."/>
            <person name="Kapustin Y."/>
            <person name="Meric P."/>
            <person name="Maglott D."/>
            <person name="Birtle Z."/>
            <person name="Marques A.C."/>
            <person name="Graves T."/>
            <person name="Zhou S."/>
            <person name="Teague B."/>
            <person name="Potamousis K."/>
            <person name="Churas C."/>
            <person name="Place M."/>
            <person name="Herschleb J."/>
            <person name="Runnheim R."/>
            <person name="Forrest D."/>
            <person name="Amos-Landgraf J."/>
            <person name="Schwartz D.C."/>
            <person name="Cheng Z."/>
            <person name="Lindblad-Toh K."/>
            <person name="Eichler E.E."/>
            <person name="Ponting C.P."/>
        </authorList>
    </citation>
    <scope>NUCLEOTIDE SEQUENCE [LARGE SCALE GENOMIC DNA]</scope>
    <source>
        <strain evidence="2 4">C57BL/6J</strain>
    </source>
</reference>
<dbReference type="VEuPathDB" id="HostDB:ENSMUSG00000090949"/>
<accession>A0A3B2WAN2</accession>
<evidence type="ECO:0000256" key="1">
    <source>
        <dbReference type="SAM" id="SignalP"/>
    </source>
</evidence>
<reference evidence="2" key="3">
    <citation type="submission" date="2025-08" db="UniProtKB">
        <authorList>
            <consortium name="Ensembl"/>
        </authorList>
    </citation>
    <scope>IDENTIFICATION</scope>
    <source>
        <strain evidence="2">C57BL/6J</strain>
    </source>
</reference>
<feature type="chain" id="PRO_5017350257" evidence="1">
    <location>
        <begin position="19"/>
        <end position="75"/>
    </location>
</feature>
<evidence type="ECO:0000313" key="2">
    <source>
        <dbReference type="Ensembl" id="ENSMUSP00000156425.2"/>
    </source>
</evidence>
<gene>
    <name evidence="2 3" type="primary">Vmn2r77</name>
</gene>
<evidence type="ECO:0000313" key="3">
    <source>
        <dbReference type="MGI" id="MGI:3643879"/>
    </source>
</evidence>
<sequence length="75" mass="9129">MFSLIVFFLVLKLSFLFCYLSDPRCFWRIKDRENYLGDKEADCFFSIYTKRGYVKNDYFSENLDKNFTVVIFISF</sequence>
<name>A0A3B2WAN2_MOUSE</name>